<dbReference type="InterPro" id="IPR013154">
    <property type="entry name" value="ADH-like_N"/>
</dbReference>
<keyword evidence="7" id="KW-0007">Acetylation</keyword>
<comment type="cofactor">
    <cofactor evidence="1 14">
        <name>Zn(2+)</name>
        <dbReference type="ChEBI" id="CHEBI:29105"/>
    </cofactor>
</comment>
<dbReference type="InterPro" id="IPR002328">
    <property type="entry name" value="ADH_Zn_CS"/>
</dbReference>
<evidence type="ECO:0000259" key="15">
    <source>
        <dbReference type="Pfam" id="PF00107"/>
    </source>
</evidence>
<reference evidence="17" key="2">
    <citation type="submission" date="2025-09" db="UniProtKB">
        <authorList>
            <consortium name="Ensembl"/>
        </authorList>
    </citation>
    <scope>IDENTIFICATION</scope>
</reference>
<dbReference type="InterPro" id="IPR036291">
    <property type="entry name" value="NAD(P)-bd_dom_sf"/>
</dbReference>
<dbReference type="GO" id="GO:0005829">
    <property type="term" value="C:cytosol"/>
    <property type="evidence" value="ECO:0007669"/>
    <property type="project" value="TreeGrafter"/>
</dbReference>
<dbReference type="PANTHER" id="PTHR43880">
    <property type="entry name" value="ALCOHOL DEHYDROGENASE"/>
    <property type="match status" value="1"/>
</dbReference>
<dbReference type="Pfam" id="PF08240">
    <property type="entry name" value="ADH_N"/>
    <property type="match status" value="1"/>
</dbReference>
<dbReference type="GO" id="GO:0042573">
    <property type="term" value="P:retinoic acid metabolic process"/>
    <property type="evidence" value="ECO:0007669"/>
    <property type="project" value="TreeGrafter"/>
</dbReference>
<keyword evidence="18" id="KW-1185">Reference proteome</keyword>
<name>A0A8C5MV58_9ANUR</name>
<evidence type="ECO:0000256" key="8">
    <source>
        <dbReference type="ARBA" id="ARBA00023002"/>
    </source>
</evidence>
<evidence type="ECO:0000256" key="3">
    <source>
        <dbReference type="ARBA" id="ARBA00013190"/>
    </source>
</evidence>
<dbReference type="GeneTree" id="ENSGT00940000164026"/>
<protein>
    <recommendedName>
        <fullName evidence="13">Alcohol dehydrogenase 6</fullName>
        <ecNumber evidence="3">1.1.1.1</ecNumber>
    </recommendedName>
</protein>
<evidence type="ECO:0000313" key="18">
    <source>
        <dbReference type="Proteomes" id="UP000694569"/>
    </source>
</evidence>
<evidence type="ECO:0000256" key="14">
    <source>
        <dbReference type="RuleBase" id="RU361277"/>
    </source>
</evidence>
<dbReference type="InterPro" id="IPR013149">
    <property type="entry name" value="ADH-like_C"/>
</dbReference>
<evidence type="ECO:0000256" key="5">
    <source>
        <dbReference type="ARBA" id="ARBA00022723"/>
    </source>
</evidence>
<dbReference type="AlphaFoldDB" id="A0A8C5MV58"/>
<comment type="catalytic activity">
    <reaction evidence="10">
        <text>a primary alcohol + NAD(+) = an aldehyde + NADH + H(+)</text>
        <dbReference type="Rhea" id="RHEA:10736"/>
        <dbReference type="ChEBI" id="CHEBI:15378"/>
        <dbReference type="ChEBI" id="CHEBI:15734"/>
        <dbReference type="ChEBI" id="CHEBI:17478"/>
        <dbReference type="ChEBI" id="CHEBI:57540"/>
        <dbReference type="ChEBI" id="CHEBI:57945"/>
        <dbReference type="EC" id="1.1.1.1"/>
    </reaction>
</comment>
<evidence type="ECO:0000256" key="11">
    <source>
        <dbReference type="ARBA" id="ARBA00055159"/>
    </source>
</evidence>
<dbReference type="PANTHER" id="PTHR43880:SF1">
    <property type="entry name" value="ALCOHOL DEHYDROGENASE 1A"/>
    <property type="match status" value="1"/>
</dbReference>
<dbReference type="PROSITE" id="PS00059">
    <property type="entry name" value="ADH_ZINC"/>
    <property type="match status" value="1"/>
</dbReference>
<evidence type="ECO:0000256" key="7">
    <source>
        <dbReference type="ARBA" id="ARBA00022990"/>
    </source>
</evidence>
<comment type="subcellular location">
    <subcellularLocation>
        <location evidence="2">Cytoplasm</location>
    </subcellularLocation>
</comment>
<dbReference type="Pfam" id="PF00107">
    <property type="entry name" value="ADH_zinc_N"/>
    <property type="match status" value="1"/>
</dbReference>
<evidence type="ECO:0000256" key="2">
    <source>
        <dbReference type="ARBA" id="ARBA00004496"/>
    </source>
</evidence>
<keyword evidence="6 14" id="KW-0862">Zinc</keyword>
<evidence type="ECO:0000256" key="1">
    <source>
        <dbReference type="ARBA" id="ARBA00001947"/>
    </source>
</evidence>
<dbReference type="Gene3D" id="3.40.50.720">
    <property type="entry name" value="NAD(P)-binding Rossmann-like Domain"/>
    <property type="match status" value="1"/>
</dbReference>
<reference evidence="17" key="1">
    <citation type="submission" date="2025-08" db="UniProtKB">
        <authorList>
            <consortium name="Ensembl"/>
        </authorList>
    </citation>
    <scope>IDENTIFICATION</scope>
</reference>
<dbReference type="SUPFAM" id="SSF51735">
    <property type="entry name" value="NAD(P)-binding Rossmann-fold domains"/>
    <property type="match status" value="1"/>
</dbReference>
<keyword evidence="8" id="KW-0560">Oxidoreductase</keyword>
<feature type="domain" description="Alcohol dehydrogenase-like N-terminal" evidence="16">
    <location>
        <begin position="39"/>
        <end position="168"/>
    </location>
</feature>
<evidence type="ECO:0000313" key="17">
    <source>
        <dbReference type="Ensembl" id="ENSLLEP00000017499.1"/>
    </source>
</evidence>
<feature type="domain" description="Alcohol dehydrogenase-like C-terminal" evidence="15">
    <location>
        <begin position="209"/>
        <end position="338"/>
    </location>
</feature>
<evidence type="ECO:0000256" key="10">
    <source>
        <dbReference type="ARBA" id="ARBA00049243"/>
    </source>
</evidence>
<dbReference type="InterPro" id="IPR011032">
    <property type="entry name" value="GroES-like_sf"/>
</dbReference>
<keyword evidence="9" id="KW-0520">NAD</keyword>
<evidence type="ECO:0000259" key="16">
    <source>
        <dbReference type="Pfam" id="PF08240"/>
    </source>
</evidence>
<evidence type="ECO:0000256" key="9">
    <source>
        <dbReference type="ARBA" id="ARBA00023027"/>
    </source>
</evidence>
<evidence type="ECO:0000256" key="13">
    <source>
        <dbReference type="ARBA" id="ARBA00074845"/>
    </source>
</evidence>
<dbReference type="GO" id="GO:0042572">
    <property type="term" value="P:retinol metabolic process"/>
    <property type="evidence" value="ECO:0007669"/>
    <property type="project" value="TreeGrafter"/>
</dbReference>
<dbReference type="CDD" id="cd08299">
    <property type="entry name" value="alcohol_DH_class_I_II_IV"/>
    <property type="match status" value="1"/>
</dbReference>
<proteinExistence type="inferred from homology"/>
<evidence type="ECO:0000256" key="12">
    <source>
        <dbReference type="ARBA" id="ARBA00061014"/>
    </source>
</evidence>
<dbReference type="EC" id="1.1.1.1" evidence="3"/>
<dbReference type="SUPFAM" id="SSF50129">
    <property type="entry name" value="GroES-like"/>
    <property type="match status" value="2"/>
</dbReference>
<dbReference type="GO" id="GO:0004745">
    <property type="term" value="F:all-trans-retinol dehydrogenase (NAD+) activity"/>
    <property type="evidence" value="ECO:0007669"/>
    <property type="project" value="TreeGrafter"/>
</dbReference>
<evidence type="ECO:0000256" key="4">
    <source>
        <dbReference type="ARBA" id="ARBA00022490"/>
    </source>
</evidence>
<dbReference type="FunFam" id="3.40.50.720:FF:000003">
    <property type="entry name" value="S-(hydroxymethyl)glutathione dehydrogenase"/>
    <property type="match status" value="1"/>
</dbReference>
<dbReference type="Gene3D" id="3.90.180.10">
    <property type="entry name" value="Medium-chain alcohol dehydrogenases, catalytic domain"/>
    <property type="match status" value="1"/>
</dbReference>
<evidence type="ECO:0000256" key="6">
    <source>
        <dbReference type="ARBA" id="ARBA00022833"/>
    </source>
</evidence>
<comment type="function">
    <text evidence="11">Alcohol dehydrogenase. Catalyzes the NAD-dependent oxidation of primary alcohols to the corresponding aldehydes. Oxidizes secondary alcohols to the corresponding ketones.</text>
</comment>
<keyword evidence="4" id="KW-0963">Cytoplasm</keyword>
<sequence>MSGATMDTCGKVIKCKAAVAWEANAPLCIEEIEVAPPKAHEIRIKISACGICRTDDFAFKGKINDLKFPLIGGHEATGIVESVGEGVTNIKPGDAVIPLFLPQCGECRCCLEPKSNVCYKSDVGKYTGMMMDNTSRFTCKGQMIHHFINTSTFTEYTVVDESCAVKIDEKAPLDKACLLGCGFSTGYGSAVNVAKVEPGSTCAVFGLGGVGLSTVIGCKVAGASKIIGVDINSDKFAKAKEMGATDCINPNDYTKPIHEVLAAMTEDGVNYAFECIGTTETMESALKSSHFGCGVTVLVGVAPSTAKLCIDPMLLLIGRTLKGALFGGWKSKDDIPKLICDMMANKFNLDGLVSHKLPFCEISKGFELLNKGECIRTVLEY</sequence>
<comment type="similarity">
    <text evidence="12">Belongs to the zinc-containing alcohol dehydrogenase family. Class-V subfamily.</text>
</comment>
<accession>A0A8C5MV58</accession>
<dbReference type="FunFam" id="3.90.180.10:FF:000007">
    <property type="entry name" value="Alcohol dehydrogenase 6"/>
    <property type="match status" value="1"/>
</dbReference>
<organism evidence="17 18">
    <name type="scientific">Leptobrachium leishanense</name>
    <name type="common">Leishan spiny toad</name>
    <dbReference type="NCBI Taxonomy" id="445787"/>
    <lineage>
        <taxon>Eukaryota</taxon>
        <taxon>Metazoa</taxon>
        <taxon>Chordata</taxon>
        <taxon>Craniata</taxon>
        <taxon>Vertebrata</taxon>
        <taxon>Euteleostomi</taxon>
        <taxon>Amphibia</taxon>
        <taxon>Batrachia</taxon>
        <taxon>Anura</taxon>
        <taxon>Pelobatoidea</taxon>
        <taxon>Megophryidae</taxon>
        <taxon>Leptobrachium</taxon>
    </lineage>
</organism>
<dbReference type="Proteomes" id="UP000694569">
    <property type="component" value="Unplaced"/>
</dbReference>
<keyword evidence="5 14" id="KW-0479">Metal-binding</keyword>
<dbReference type="GO" id="GO:0008270">
    <property type="term" value="F:zinc ion binding"/>
    <property type="evidence" value="ECO:0007669"/>
    <property type="project" value="InterPro"/>
</dbReference>
<dbReference type="Ensembl" id="ENSLLET00000018167.1">
    <property type="protein sequence ID" value="ENSLLEP00000017499.1"/>
    <property type="gene ID" value="ENSLLEG00000010944.1"/>
</dbReference>